<evidence type="ECO:0008006" key="11">
    <source>
        <dbReference type="Google" id="ProtNLM"/>
    </source>
</evidence>
<dbReference type="InterPro" id="IPR056501">
    <property type="entry name" value="NAD-bd_HRPKS_sdrA"/>
</dbReference>
<feature type="domain" description="PKS/mFAS DH" evidence="8">
    <location>
        <begin position="936"/>
        <end position="1253"/>
    </location>
</feature>
<feature type="region of interest" description="Disordered" evidence="6">
    <location>
        <begin position="1"/>
        <end position="20"/>
    </location>
</feature>
<comment type="caution">
    <text evidence="5">Lacks conserved residue(s) required for the propagation of feature annotation.</text>
</comment>
<dbReference type="InterPro" id="IPR011032">
    <property type="entry name" value="GroES-like_sf"/>
</dbReference>
<dbReference type="InterPro" id="IPR049900">
    <property type="entry name" value="PKS_mFAS_DH"/>
</dbReference>
<reference evidence="9" key="1">
    <citation type="journal article" date="2019" name="Beilstein J. Org. Chem.">
        <title>Nanangenines: drimane sesquiterpenoids as the dominant metabolite cohort of a novel Australian fungus, Aspergillus nanangensis.</title>
        <authorList>
            <person name="Lacey H.J."/>
            <person name="Gilchrist C.L.M."/>
            <person name="Crombie A."/>
            <person name="Kalaitzis J.A."/>
            <person name="Vuong D."/>
            <person name="Rutledge P.J."/>
            <person name="Turner P."/>
            <person name="Pitt J.I."/>
            <person name="Lacey E."/>
            <person name="Chooi Y.H."/>
            <person name="Piggott A.M."/>
        </authorList>
    </citation>
    <scope>NUCLEOTIDE SEQUENCE</scope>
    <source>
        <strain evidence="9">MST-FP2251</strain>
    </source>
</reference>
<dbReference type="InterPro" id="IPR014030">
    <property type="entry name" value="Ketoacyl_synth_N"/>
</dbReference>
<dbReference type="SMART" id="SM00827">
    <property type="entry name" value="PKS_AT"/>
    <property type="match status" value="1"/>
</dbReference>
<dbReference type="GO" id="GO:0016491">
    <property type="term" value="F:oxidoreductase activity"/>
    <property type="evidence" value="ECO:0007669"/>
    <property type="project" value="InterPro"/>
</dbReference>
<dbReference type="InterPro" id="IPR042104">
    <property type="entry name" value="PKS_dehydratase_sf"/>
</dbReference>
<evidence type="ECO:0000256" key="1">
    <source>
        <dbReference type="ARBA" id="ARBA00022450"/>
    </source>
</evidence>
<dbReference type="InterPro" id="IPR016035">
    <property type="entry name" value="Acyl_Trfase/lysoPLipase"/>
</dbReference>
<dbReference type="SUPFAM" id="SSF52151">
    <property type="entry name" value="FabD/lysophospholipase-like"/>
    <property type="match status" value="1"/>
</dbReference>
<organism evidence="9 10">
    <name type="scientific">Aspergillus nanangensis</name>
    <dbReference type="NCBI Taxonomy" id="2582783"/>
    <lineage>
        <taxon>Eukaryota</taxon>
        <taxon>Fungi</taxon>
        <taxon>Dikarya</taxon>
        <taxon>Ascomycota</taxon>
        <taxon>Pezizomycotina</taxon>
        <taxon>Eurotiomycetes</taxon>
        <taxon>Eurotiomycetidae</taxon>
        <taxon>Eurotiales</taxon>
        <taxon>Aspergillaceae</taxon>
        <taxon>Aspergillus</taxon>
        <taxon>Aspergillus subgen. Circumdati</taxon>
    </lineage>
</organism>
<dbReference type="CDD" id="cd00833">
    <property type="entry name" value="PKS"/>
    <property type="match status" value="1"/>
</dbReference>
<evidence type="ECO:0000313" key="10">
    <source>
        <dbReference type="Proteomes" id="UP001194746"/>
    </source>
</evidence>
<feature type="domain" description="Ketosynthase family 3 (KS3)" evidence="7">
    <location>
        <begin position="19"/>
        <end position="444"/>
    </location>
</feature>
<dbReference type="SUPFAM" id="SSF53901">
    <property type="entry name" value="Thiolase-like"/>
    <property type="match status" value="1"/>
</dbReference>
<dbReference type="CDD" id="cd05195">
    <property type="entry name" value="enoyl_red"/>
    <property type="match status" value="1"/>
</dbReference>
<evidence type="ECO:0000259" key="8">
    <source>
        <dbReference type="PROSITE" id="PS52019"/>
    </source>
</evidence>
<evidence type="ECO:0000256" key="2">
    <source>
        <dbReference type="ARBA" id="ARBA00022553"/>
    </source>
</evidence>
<dbReference type="GO" id="GO:0044550">
    <property type="term" value="P:secondary metabolite biosynthetic process"/>
    <property type="evidence" value="ECO:0007669"/>
    <property type="project" value="TreeGrafter"/>
</dbReference>
<dbReference type="PANTHER" id="PTHR43775">
    <property type="entry name" value="FATTY ACID SYNTHASE"/>
    <property type="match status" value="1"/>
</dbReference>
<dbReference type="Pfam" id="PF00109">
    <property type="entry name" value="ketoacyl-synt"/>
    <property type="match status" value="1"/>
</dbReference>
<evidence type="ECO:0000256" key="3">
    <source>
        <dbReference type="ARBA" id="ARBA00022679"/>
    </source>
</evidence>
<name>A0AAD4GUU4_ASPNN</name>
<dbReference type="Gene3D" id="3.40.366.10">
    <property type="entry name" value="Malonyl-Coenzyme A Acyl Carrier Protein, domain 2"/>
    <property type="match status" value="1"/>
</dbReference>
<dbReference type="InterPro" id="IPR013968">
    <property type="entry name" value="PKS_KR"/>
</dbReference>
<sequence>MVRSQEPAHPSQPEDRPVPMPITITGMAYRLPGPVSTEDEFWSFCCNAKSTWSEVPANRFNASAYYHPDPDKLGYHEVEGGYFLKEDVARFNAAFFGISTEEARAMDPQQHLLLECAYEALENAGVCKDSLVDQTMAIYVGGTTLDYEHHTYRDTEQIPRYNVTRNNATFLSSRLSHFFDFKEPSLTVDTGCSSGLTALHLACQSLREGESTHALLGACHLNLLPETFISFSSNSLLNPSGRCHSFDAKATSGYGRGEGVVCVFLRPLDAAIEANDNILAVIANTGINQDGYTPTISGPSATAQEQLIRSVYASANIDPQDTGYLEAHGTGTQVGDPIEARALYNVFGKTRNAHEPLLIGSAKSKFGHTEGVSGLVALVKAVLMLHRGFIVPNSEDTKPRLDVPWDEWNLKISRKFMPWPIDKPYLGINNFGVGGANAHVVLCRTSHMSCLRQTRPLHFPVRDSIGTSRVFVLSGNSEEAVRRQATNLEIYLERHHVAFDSGLMYNLAYTLGERRARLPWKVATWARSWDDLREALSAKMTQPFRSLGKPNVALVFNGQGAQWYAMGRELLGDYPVFRATMEAVDRQLEMLGGGFSVIKEIGRSKEQSLVDVPHISQAVCTAVQMALTAMLSSWGVLPCAVLGHSSGEVAAAYAAGILSLEDATHITYARGQATYRLRDYPEVKGTMMAIGAPVQKVDSLLQRIQYGKASVACINSPQNVTVSGDVTAIDELCTIANQEVLFARRLRVDVAYHSPHMRLVADAFLEQIKTIRPQHSTVPFYSSTLSRRGQWNELKASYWVENLVGPVKFASNLDEALRTQQEIGSQIDLLVEVGPHPALASSIVEILSLSEYGKSVSLLGTLKRGINGTDSMHDLCSRLILKGLDIRMGNANLIRPDKVKPNTIIDLPRYPWDHGTRYWHSTRLGKNHLLKPFVRHELLGSLVSEYNDLEPQWRTVLNSDDHSWLKDYKVQGRTVFPVSALVVMAVEARRQLAILRKKTRFDQYVLRDVCTAKMLVVPDSTPVELITSIRSHSHGMRVPSSDWDEVHIFSWTEENGWDESFSALIRTEESLDGNELVSTQLSAVPEMKAIRSRCTGFCPSEYMYTELDQKGVQYDRVFRNLTDCFTDQGEAVASSVIPSAVEQKPPGLTASRMHPHPAILDYCIQTSWPILGAGVQELKTPYVPSSFDEIVLLANLDIQPGNKLSLYCKRTSPTVSGNTISFRAWASKDGSNGGPMIEFKGLTMTAVDNHVLSSEDNYAMKSYHRVQMETCFDFVPSAHLELKAGAIKGSKVVSSSLPLSTHLPALDEAALCLSMMIRQRPSLRVLEIGTSLSSTSRFLSLLPDDIPLQKYTFADVSGPSRAHEPPALGKWAKSVQVRTYGSLERLLDLRPEPESTDVVVITDIPFSRRLSQPLLSFARQGLVDGGKLIVATTGSCSGLGQECLGLNEWSTLLPSTGFSGVDISLSSYDTLDAGKVVISSTDFPNLRIDKPLVIVHNGDLHPSWLTLLGMACKDVTGDSPTIQHLNDSLPMGCISLFVGELQKPILGDMTPNILDRIKMLVQHSDGVLWVTRDAYIDCKDPSANLIAGLARTIRSELDMPFATLDVAGDSNSPSVQEAQAIASVFNIVFHQQSVLCAGDYEFSLRGGIISVPRVMSDNDLDETLQRMAKDSAEIQPLLQENRHLTLAMRDHGLIDSLYFTDAASPNSLPPSWVEIEVAAVGLNCSDIVHAQKPVNDKGHFGSGCSGVVKSAGRDATEFCVGDRVCAFAAQCFSTITRCPASCVRKISPGMSFEVAASIPSAFVTSIYCLLHTGHLQSSDRVLIHGAAGGFGQSAVMIAKCYTAQVYVTVGNAQMKSALMANHGIPDSHIFFSGDRSFLDGILAVTGGEGIDVVLNCVTGDLARWSVECLAPFGRFVDIGTQDITTSPWCEVSKLGRKNLSLNTVDLSAVAQQRPVLLQGLMGEVFELLDSGSISPVSPLNAFDASNVTDAFSLLHSKQSVGQVVVNFTKSSTVKVFPARIDPRFLRPDATYMVVGGGGDLGKGICTLLAKHGAKHIVIVSRRGSTADGVSELITTLGARDVNVRALSCDVSQPTAVQILLPYLRQSPPLRGAIFSAMVLQDAVFEHLTLDDWNASIGVKLHGIHNMNQVFSKLQCPLDFYVGLSSATGIVGNRAQSAYTAANTAIDAFPHYNKGQGLPFTSIALPLIWDKGRFANNLRKQELVAKRLAMETITENEFHTLLTAVIQPGNGVSRNSQILRVWPLGGDNTLPFWSGDARFCHIMNSLPERTDTANHLSVADALKRVRRRDDAISILTEGLADKLADSLSAIEVHKWVSRELETSLQLLEILTSPSLKALAMAIILL</sequence>
<evidence type="ECO:0000256" key="5">
    <source>
        <dbReference type="PROSITE-ProRule" id="PRU01363"/>
    </source>
</evidence>
<dbReference type="PROSITE" id="PS52004">
    <property type="entry name" value="KS3_2"/>
    <property type="match status" value="1"/>
</dbReference>
<dbReference type="GO" id="GO:0004312">
    <property type="term" value="F:fatty acid synthase activity"/>
    <property type="evidence" value="ECO:0007669"/>
    <property type="project" value="TreeGrafter"/>
</dbReference>
<dbReference type="InterPro" id="IPR001227">
    <property type="entry name" value="Ac_transferase_dom_sf"/>
</dbReference>
<dbReference type="EMBL" id="VCAU01000029">
    <property type="protein sequence ID" value="KAF9890081.1"/>
    <property type="molecule type" value="Genomic_DNA"/>
</dbReference>
<dbReference type="InterPro" id="IPR050091">
    <property type="entry name" value="PKS_NRPS_Biosynth_Enz"/>
</dbReference>
<dbReference type="Proteomes" id="UP001194746">
    <property type="component" value="Unassembled WGS sequence"/>
</dbReference>
<dbReference type="Pfam" id="PF16197">
    <property type="entry name" value="KAsynt_C_assoc"/>
    <property type="match status" value="1"/>
</dbReference>
<dbReference type="Pfam" id="PF08659">
    <property type="entry name" value="KR"/>
    <property type="match status" value="1"/>
</dbReference>
<dbReference type="Pfam" id="PF23114">
    <property type="entry name" value="NAD-bd_HRPKS_sdrA"/>
    <property type="match status" value="1"/>
</dbReference>
<evidence type="ECO:0000256" key="4">
    <source>
        <dbReference type="ARBA" id="ARBA00023268"/>
    </source>
</evidence>
<evidence type="ECO:0000313" key="9">
    <source>
        <dbReference type="EMBL" id="KAF9890081.1"/>
    </source>
</evidence>
<proteinExistence type="predicted"/>
<dbReference type="InterPro" id="IPR020843">
    <property type="entry name" value="ER"/>
</dbReference>
<feature type="region of interest" description="C-terminal hotdog fold" evidence="5">
    <location>
        <begin position="1095"/>
        <end position="1253"/>
    </location>
</feature>
<dbReference type="InterPro" id="IPR036291">
    <property type="entry name" value="NAD(P)-bd_dom_sf"/>
</dbReference>
<dbReference type="SUPFAM" id="SSF55048">
    <property type="entry name" value="Probable ACP-binding domain of malonyl-CoA ACP transacylase"/>
    <property type="match status" value="1"/>
</dbReference>
<dbReference type="SMART" id="SM00829">
    <property type="entry name" value="PKS_ER"/>
    <property type="match status" value="1"/>
</dbReference>
<keyword evidence="1" id="KW-0596">Phosphopantetheine</keyword>
<dbReference type="InterPro" id="IPR049552">
    <property type="entry name" value="PKS_DH_N"/>
</dbReference>
<dbReference type="Gene3D" id="3.40.50.720">
    <property type="entry name" value="NAD(P)-binding Rossmann-like Domain"/>
    <property type="match status" value="2"/>
</dbReference>
<dbReference type="InterPro" id="IPR014043">
    <property type="entry name" value="Acyl_transferase_dom"/>
</dbReference>
<reference evidence="9" key="2">
    <citation type="submission" date="2020-02" db="EMBL/GenBank/DDBJ databases">
        <authorList>
            <person name="Gilchrist C.L.M."/>
            <person name="Chooi Y.-H."/>
        </authorList>
    </citation>
    <scope>NUCLEOTIDE SEQUENCE</scope>
    <source>
        <strain evidence="9">MST-FP2251</strain>
    </source>
</reference>
<keyword evidence="10" id="KW-1185">Reference proteome</keyword>
<dbReference type="InterPro" id="IPR057326">
    <property type="entry name" value="KR_dom"/>
</dbReference>
<dbReference type="PROSITE" id="PS52019">
    <property type="entry name" value="PKS_MFAS_DH"/>
    <property type="match status" value="1"/>
</dbReference>
<dbReference type="Gene3D" id="3.90.180.10">
    <property type="entry name" value="Medium-chain alcohol dehydrogenases, catalytic domain"/>
    <property type="match status" value="1"/>
</dbReference>
<keyword evidence="2" id="KW-0597">Phosphoprotein</keyword>
<dbReference type="InterPro" id="IPR016036">
    <property type="entry name" value="Malonyl_transacylase_ACP-bd"/>
</dbReference>
<dbReference type="SMART" id="SM00825">
    <property type="entry name" value="PKS_KS"/>
    <property type="match status" value="1"/>
</dbReference>
<dbReference type="Pfam" id="PF21089">
    <property type="entry name" value="PKS_DH_N"/>
    <property type="match status" value="1"/>
</dbReference>
<dbReference type="InterPro" id="IPR032821">
    <property type="entry name" value="PKS_assoc"/>
</dbReference>
<dbReference type="Pfam" id="PF13602">
    <property type="entry name" value="ADH_zinc_N_2"/>
    <property type="match status" value="1"/>
</dbReference>
<dbReference type="PANTHER" id="PTHR43775:SF13">
    <property type="entry name" value="POLYKETIDE SYNTHASE 1"/>
    <property type="match status" value="1"/>
</dbReference>
<dbReference type="Gene3D" id="3.40.50.150">
    <property type="entry name" value="Vaccinia Virus protein VP39"/>
    <property type="match status" value="1"/>
</dbReference>
<accession>A0AAD4GUU4</accession>
<dbReference type="Pfam" id="PF08240">
    <property type="entry name" value="ADH_N"/>
    <property type="match status" value="1"/>
</dbReference>
<feature type="region of interest" description="N-terminal hotdog fold" evidence="5">
    <location>
        <begin position="936"/>
        <end position="1072"/>
    </location>
</feature>
<evidence type="ECO:0000259" key="7">
    <source>
        <dbReference type="PROSITE" id="PS52004"/>
    </source>
</evidence>
<dbReference type="Pfam" id="PF00698">
    <property type="entry name" value="Acyl_transf_1"/>
    <property type="match status" value="1"/>
</dbReference>
<dbReference type="SMART" id="SM00822">
    <property type="entry name" value="PKS_KR"/>
    <property type="match status" value="1"/>
</dbReference>
<dbReference type="SUPFAM" id="SSF51735">
    <property type="entry name" value="NAD(P)-binding Rossmann-fold domains"/>
    <property type="match status" value="2"/>
</dbReference>
<comment type="caution">
    <text evidence="9">The sequence shown here is derived from an EMBL/GenBank/DDBJ whole genome shotgun (WGS) entry which is preliminary data.</text>
</comment>
<dbReference type="InterPro" id="IPR020841">
    <property type="entry name" value="PKS_Beta-ketoAc_synthase_dom"/>
</dbReference>
<dbReference type="Gene3D" id="3.40.47.10">
    <property type="match status" value="1"/>
</dbReference>
<dbReference type="InterPro" id="IPR049551">
    <property type="entry name" value="PKS_DH_C"/>
</dbReference>
<protein>
    <recommendedName>
        <fullName evidence="11">Carrier domain-containing protein</fullName>
    </recommendedName>
</protein>
<keyword evidence="4" id="KW-0511">Multifunctional enzyme</keyword>
<dbReference type="GO" id="GO:0006633">
    <property type="term" value="P:fatty acid biosynthetic process"/>
    <property type="evidence" value="ECO:0007669"/>
    <property type="project" value="TreeGrafter"/>
</dbReference>
<dbReference type="Pfam" id="PF14765">
    <property type="entry name" value="PS-DH"/>
    <property type="match status" value="1"/>
</dbReference>
<dbReference type="SUPFAM" id="SSF50129">
    <property type="entry name" value="GroES-like"/>
    <property type="match status" value="1"/>
</dbReference>
<evidence type="ECO:0000256" key="6">
    <source>
        <dbReference type="SAM" id="MobiDB-lite"/>
    </source>
</evidence>
<dbReference type="Pfam" id="PF02801">
    <property type="entry name" value="Ketoacyl-synt_C"/>
    <property type="match status" value="1"/>
</dbReference>
<gene>
    <name evidence="9" type="ORF">FE257_006242</name>
</gene>
<dbReference type="InterPro" id="IPR020807">
    <property type="entry name" value="PKS_DH"/>
</dbReference>
<dbReference type="InterPro" id="IPR016039">
    <property type="entry name" value="Thiolase-like"/>
</dbReference>
<dbReference type="Gene3D" id="3.10.129.110">
    <property type="entry name" value="Polyketide synthase dehydratase"/>
    <property type="match status" value="1"/>
</dbReference>
<dbReference type="InterPro" id="IPR029063">
    <property type="entry name" value="SAM-dependent_MTases_sf"/>
</dbReference>
<keyword evidence="3" id="KW-0808">Transferase</keyword>
<dbReference type="SMART" id="SM00826">
    <property type="entry name" value="PKS_DH"/>
    <property type="match status" value="1"/>
</dbReference>
<dbReference type="InterPro" id="IPR013154">
    <property type="entry name" value="ADH-like_N"/>
</dbReference>
<dbReference type="Gene3D" id="3.30.70.3290">
    <property type="match status" value="1"/>
</dbReference>
<dbReference type="InterPro" id="IPR014031">
    <property type="entry name" value="Ketoacyl_synth_C"/>
</dbReference>